<comment type="caution">
    <text evidence="2">The sequence shown here is derived from an EMBL/GenBank/DDBJ whole genome shotgun (WGS) entry which is preliminary data.</text>
</comment>
<evidence type="ECO:0000313" key="2">
    <source>
        <dbReference type="EMBL" id="KAJ1118899.1"/>
    </source>
</evidence>
<reference evidence="2" key="1">
    <citation type="journal article" date="2022" name="bioRxiv">
        <title>Sequencing and chromosome-scale assembly of the giantPleurodeles waltlgenome.</title>
        <authorList>
            <person name="Brown T."/>
            <person name="Elewa A."/>
            <person name="Iarovenko S."/>
            <person name="Subramanian E."/>
            <person name="Araus A.J."/>
            <person name="Petzold A."/>
            <person name="Susuki M."/>
            <person name="Suzuki K.-i.T."/>
            <person name="Hayashi T."/>
            <person name="Toyoda A."/>
            <person name="Oliveira C."/>
            <person name="Osipova E."/>
            <person name="Leigh N.D."/>
            <person name="Simon A."/>
            <person name="Yun M.H."/>
        </authorList>
    </citation>
    <scope>NUCLEOTIDE SEQUENCE</scope>
    <source>
        <strain evidence="2">20211129_DDA</strain>
        <tissue evidence="2">Liver</tissue>
    </source>
</reference>
<dbReference type="Proteomes" id="UP001066276">
    <property type="component" value="Chromosome 8"/>
</dbReference>
<proteinExistence type="predicted"/>
<protein>
    <submittedName>
        <fullName evidence="2">Uncharacterized protein</fullName>
    </submittedName>
</protein>
<organism evidence="2 3">
    <name type="scientific">Pleurodeles waltl</name>
    <name type="common">Iberian ribbed newt</name>
    <dbReference type="NCBI Taxonomy" id="8319"/>
    <lineage>
        <taxon>Eukaryota</taxon>
        <taxon>Metazoa</taxon>
        <taxon>Chordata</taxon>
        <taxon>Craniata</taxon>
        <taxon>Vertebrata</taxon>
        <taxon>Euteleostomi</taxon>
        <taxon>Amphibia</taxon>
        <taxon>Batrachia</taxon>
        <taxon>Caudata</taxon>
        <taxon>Salamandroidea</taxon>
        <taxon>Salamandridae</taxon>
        <taxon>Pleurodelinae</taxon>
        <taxon>Pleurodeles</taxon>
    </lineage>
</organism>
<evidence type="ECO:0000313" key="3">
    <source>
        <dbReference type="Proteomes" id="UP001066276"/>
    </source>
</evidence>
<sequence length="82" mass="8961">MLIFVHLLEIAAEARREPTRVHGSCRMRGTTSGPVLNSAYRKQQISASGTLGVKQLGGARASIQRTRKVTKGSKRSPWGQKT</sequence>
<feature type="region of interest" description="Disordered" evidence="1">
    <location>
        <begin position="58"/>
        <end position="82"/>
    </location>
</feature>
<feature type="compositionally biased region" description="Basic residues" evidence="1">
    <location>
        <begin position="65"/>
        <end position="74"/>
    </location>
</feature>
<dbReference type="EMBL" id="JANPWB010000012">
    <property type="protein sequence ID" value="KAJ1118899.1"/>
    <property type="molecule type" value="Genomic_DNA"/>
</dbReference>
<gene>
    <name evidence="2" type="ORF">NDU88_007086</name>
</gene>
<name>A0AAV7NV80_PLEWA</name>
<evidence type="ECO:0000256" key="1">
    <source>
        <dbReference type="SAM" id="MobiDB-lite"/>
    </source>
</evidence>
<accession>A0AAV7NV80</accession>
<keyword evidence="3" id="KW-1185">Reference proteome</keyword>
<dbReference type="AlphaFoldDB" id="A0AAV7NV80"/>